<dbReference type="EC" id="3.1.1.29" evidence="1 6"/>
<evidence type="ECO:0000256" key="1">
    <source>
        <dbReference type="ARBA" id="ARBA00013260"/>
    </source>
</evidence>
<evidence type="ECO:0000256" key="5">
    <source>
        <dbReference type="ARBA" id="ARBA00038063"/>
    </source>
</evidence>
<dbReference type="PANTHER" id="PTHR17224:SF1">
    <property type="entry name" value="PEPTIDYL-TRNA HYDROLASE"/>
    <property type="match status" value="1"/>
</dbReference>
<organism evidence="8 9">
    <name type="scientific">Wickerhamomyces pijperi</name>
    <name type="common">Yeast</name>
    <name type="synonym">Pichia pijperi</name>
    <dbReference type="NCBI Taxonomy" id="599730"/>
    <lineage>
        <taxon>Eukaryota</taxon>
        <taxon>Fungi</taxon>
        <taxon>Dikarya</taxon>
        <taxon>Ascomycota</taxon>
        <taxon>Saccharomycotina</taxon>
        <taxon>Saccharomycetes</taxon>
        <taxon>Phaffomycetales</taxon>
        <taxon>Wickerhamomycetaceae</taxon>
        <taxon>Wickerhamomyces</taxon>
    </lineage>
</organism>
<comment type="caution">
    <text evidence="8">The sequence shown here is derived from an EMBL/GenBank/DDBJ whole genome shotgun (WGS) entry which is preliminary data.</text>
</comment>
<evidence type="ECO:0000313" key="9">
    <source>
        <dbReference type="Proteomes" id="UP000774326"/>
    </source>
</evidence>
<dbReference type="InterPro" id="IPR018171">
    <property type="entry name" value="Pept_tRNA_hydro_CS"/>
</dbReference>
<dbReference type="SUPFAM" id="SSF53178">
    <property type="entry name" value="Peptidyl-tRNA hydrolase-like"/>
    <property type="match status" value="1"/>
</dbReference>
<dbReference type="Gene3D" id="3.40.50.1470">
    <property type="entry name" value="Peptidyl-tRNA hydrolase"/>
    <property type="match status" value="1"/>
</dbReference>
<dbReference type="Proteomes" id="UP000774326">
    <property type="component" value="Unassembled WGS sequence"/>
</dbReference>
<keyword evidence="9" id="KW-1185">Reference proteome</keyword>
<protein>
    <recommendedName>
        <fullName evidence="1 6">Peptidyl-tRNA hydrolase</fullName>
        <ecNumber evidence="1 6">3.1.1.29</ecNumber>
    </recommendedName>
</protein>
<dbReference type="AlphaFoldDB" id="A0A9P8TQF2"/>
<dbReference type="PROSITE" id="PS01195">
    <property type="entry name" value="PEPT_TRNA_HYDROL_1"/>
    <property type="match status" value="1"/>
</dbReference>
<dbReference type="PANTHER" id="PTHR17224">
    <property type="entry name" value="PEPTIDYL-TRNA HYDROLASE"/>
    <property type="match status" value="1"/>
</dbReference>
<comment type="similarity">
    <text evidence="5 7">Belongs to the PTH family.</text>
</comment>
<dbReference type="InterPro" id="IPR001328">
    <property type="entry name" value="Pept_tRNA_hydro"/>
</dbReference>
<evidence type="ECO:0000256" key="4">
    <source>
        <dbReference type="ARBA" id="ARBA00022884"/>
    </source>
</evidence>
<keyword evidence="2" id="KW-0820">tRNA-binding</keyword>
<dbReference type="Pfam" id="PF01195">
    <property type="entry name" value="Pept_tRNA_hydro"/>
    <property type="match status" value="1"/>
</dbReference>
<dbReference type="NCBIfam" id="TIGR00447">
    <property type="entry name" value="pth"/>
    <property type="match status" value="1"/>
</dbReference>
<keyword evidence="3 6" id="KW-0378">Hydrolase</keyword>
<dbReference type="EMBL" id="JAEUBG010000519">
    <property type="protein sequence ID" value="KAH3688113.1"/>
    <property type="molecule type" value="Genomic_DNA"/>
</dbReference>
<dbReference type="OrthoDB" id="1711136at2759"/>
<proteinExistence type="inferred from homology"/>
<evidence type="ECO:0000256" key="7">
    <source>
        <dbReference type="RuleBase" id="RU004320"/>
    </source>
</evidence>
<evidence type="ECO:0000256" key="3">
    <source>
        <dbReference type="ARBA" id="ARBA00022801"/>
    </source>
</evidence>
<evidence type="ECO:0000256" key="2">
    <source>
        <dbReference type="ARBA" id="ARBA00022555"/>
    </source>
</evidence>
<comment type="catalytic activity">
    <reaction evidence="6">
        <text>an N-acyl-L-alpha-aminoacyl-tRNA + H2O = an N-acyl-L-amino acid + a tRNA + H(+)</text>
        <dbReference type="Rhea" id="RHEA:54448"/>
        <dbReference type="Rhea" id="RHEA-COMP:10123"/>
        <dbReference type="Rhea" id="RHEA-COMP:13883"/>
        <dbReference type="ChEBI" id="CHEBI:15377"/>
        <dbReference type="ChEBI" id="CHEBI:15378"/>
        <dbReference type="ChEBI" id="CHEBI:59874"/>
        <dbReference type="ChEBI" id="CHEBI:78442"/>
        <dbReference type="ChEBI" id="CHEBI:138191"/>
        <dbReference type="EC" id="3.1.1.29"/>
    </reaction>
</comment>
<dbReference type="PROSITE" id="PS01196">
    <property type="entry name" value="PEPT_TRNA_HYDROL_2"/>
    <property type="match status" value="1"/>
</dbReference>
<dbReference type="GO" id="GO:0004045">
    <property type="term" value="F:peptidyl-tRNA hydrolase activity"/>
    <property type="evidence" value="ECO:0007669"/>
    <property type="project" value="UniProtKB-EC"/>
</dbReference>
<dbReference type="GO" id="GO:0000049">
    <property type="term" value="F:tRNA binding"/>
    <property type="evidence" value="ECO:0007669"/>
    <property type="project" value="UniProtKB-KW"/>
</dbReference>
<name>A0A9P8TQF2_WICPI</name>
<reference evidence="8" key="1">
    <citation type="journal article" date="2021" name="Open Biol.">
        <title>Shared evolutionary footprints suggest mitochondrial oxidative damage underlies multiple complex I losses in fungi.</title>
        <authorList>
            <person name="Schikora-Tamarit M.A."/>
            <person name="Marcet-Houben M."/>
            <person name="Nosek J."/>
            <person name="Gabaldon T."/>
        </authorList>
    </citation>
    <scope>NUCLEOTIDE SEQUENCE</scope>
    <source>
        <strain evidence="8">CBS2887</strain>
    </source>
</reference>
<keyword evidence="4" id="KW-0694">RNA-binding</keyword>
<reference evidence="8" key="2">
    <citation type="submission" date="2021-01" db="EMBL/GenBank/DDBJ databases">
        <authorList>
            <person name="Schikora-Tamarit M.A."/>
        </authorList>
    </citation>
    <scope>NUCLEOTIDE SEQUENCE</scope>
    <source>
        <strain evidence="8">CBS2887</strain>
    </source>
</reference>
<sequence length="192" mass="22016">MSKSVTVKKILLVSGLGNPYPYLKTRHNMGQMLLDELVPQSDFTIHPKHTNVSLQVNRDYPNVIFMKNLNYMNISGNALIPCWKSYLNKYSNPSQYKIENLVIYDELEKEVGKYQLRYGKVSSRGHNGLRNIVNGFGNEFYRLGVGIGRPGNEKGKGNIADWVLSEVTDQDLEVIKWEVVPKIKEIIDELRK</sequence>
<accession>A0A9P8TQF2</accession>
<dbReference type="InterPro" id="IPR036416">
    <property type="entry name" value="Pept_tRNA_hydro_sf"/>
</dbReference>
<evidence type="ECO:0000256" key="6">
    <source>
        <dbReference type="RuleBase" id="RU000673"/>
    </source>
</evidence>
<gene>
    <name evidence="8" type="ORF">WICPIJ_000884</name>
</gene>
<evidence type="ECO:0000313" key="8">
    <source>
        <dbReference type="EMBL" id="KAH3688113.1"/>
    </source>
</evidence>